<dbReference type="Pfam" id="PF05023">
    <property type="entry name" value="Phytochelatin"/>
    <property type="match status" value="1"/>
</dbReference>
<evidence type="ECO:0000256" key="3">
    <source>
        <dbReference type="SAM" id="Phobius"/>
    </source>
</evidence>
<dbReference type="InterPro" id="IPR038156">
    <property type="entry name" value="PCS_N_sf"/>
</dbReference>
<dbReference type="Gene3D" id="3.90.70.30">
    <property type="entry name" value="Phytochelatin synthase, N-terminal domain"/>
    <property type="match status" value="1"/>
</dbReference>
<dbReference type="GO" id="GO:0046872">
    <property type="term" value="F:metal ion binding"/>
    <property type="evidence" value="ECO:0007669"/>
    <property type="project" value="InterPro"/>
</dbReference>
<keyword evidence="3" id="KW-0812">Transmembrane</keyword>
<proteinExistence type="predicted"/>
<dbReference type="GO" id="GO:0046938">
    <property type="term" value="P:phytochelatin biosynthetic process"/>
    <property type="evidence" value="ECO:0007669"/>
    <property type="project" value="InterPro"/>
</dbReference>
<dbReference type="EC" id="2.3.2.15" evidence="1"/>
<protein>
    <recommendedName>
        <fullName evidence="1">glutathione gamma-glutamylcysteinyltransferase</fullName>
        <ecNumber evidence="1">2.3.2.15</ecNumber>
    </recommendedName>
</protein>
<keyword evidence="6" id="KW-1185">Reference proteome</keyword>
<dbReference type="AlphaFoldDB" id="A0AAD5T7M8"/>
<evidence type="ECO:0000313" key="5">
    <source>
        <dbReference type="EMBL" id="KAJ3136779.1"/>
    </source>
</evidence>
<dbReference type="InterPro" id="IPR007719">
    <property type="entry name" value="PCS_N"/>
</dbReference>
<gene>
    <name evidence="5" type="ORF">HK100_001283</name>
</gene>
<dbReference type="SUPFAM" id="SSF54001">
    <property type="entry name" value="Cysteine proteinases"/>
    <property type="match status" value="1"/>
</dbReference>
<sequence length="265" mass="30018">MLSQTSKRQQGKGIKQSLIAIFRSFIIGVVTLLATPIWLWIAISKWEWVSTTWHTASNAVDIRTTHTFKDESKIKTVLSKQPALLRGLHEKSAEWQLAEGYCGSATQRVILNSIPGFDTRVFPEQKRGAQNLTGFAARMDEIAANGGINVRTSVWYGDQDYEEFLDALRKVNKMKYRVAANFLRSPLIGINYGMDFLIKVFLGGHFSPVVGFDEEEGLVAVFDVNENYGLFLVDVKQFYESVRTFDLFSGKWRGLAILELETDFD</sequence>
<evidence type="ECO:0000256" key="2">
    <source>
        <dbReference type="ARBA" id="ARBA00022539"/>
    </source>
</evidence>
<dbReference type="GO" id="GO:0010038">
    <property type="term" value="P:response to metal ion"/>
    <property type="evidence" value="ECO:0007669"/>
    <property type="project" value="InterPro"/>
</dbReference>
<name>A0AAD5T7M8_9FUNG</name>
<accession>A0AAD5T7M8</accession>
<dbReference type="Proteomes" id="UP001211907">
    <property type="component" value="Unassembled WGS sequence"/>
</dbReference>
<reference evidence="5" key="1">
    <citation type="submission" date="2020-05" db="EMBL/GenBank/DDBJ databases">
        <title>Phylogenomic resolution of chytrid fungi.</title>
        <authorList>
            <person name="Stajich J.E."/>
            <person name="Amses K."/>
            <person name="Simmons R."/>
            <person name="Seto K."/>
            <person name="Myers J."/>
            <person name="Bonds A."/>
            <person name="Quandt C.A."/>
            <person name="Barry K."/>
            <person name="Liu P."/>
            <person name="Grigoriev I."/>
            <person name="Longcore J.E."/>
            <person name="James T.Y."/>
        </authorList>
    </citation>
    <scope>NUCLEOTIDE SEQUENCE</scope>
    <source>
        <strain evidence="5">JEL0513</strain>
    </source>
</reference>
<keyword evidence="3" id="KW-0472">Membrane</keyword>
<evidence type="ECO:0000256" key="1">
    <source>
        <dbReference type="ARBA" id="ARBA00012468"/>
    </source>
</evidence>
<keyword evidence="2" id="KW-0104">Cadmium</keyword>
<evidence type="ECO:0000313" key="6">
    <source>
        <dbReference type="Proteomes" id="UP001211907"/>
    </source>
</evidence>
<dbReference type="EMBL" id="JADGJH010000128">
    <property type="protein sequence ID" value="KAJ3136779.1"/>
    <property type="molecule type" value="Genomic_DNA"/>
</dbReference>
<evidence type="ECO:0000259" key="4">
    <source>
        <dbReference type="Pfam" id="PF05023"/>
    </source>
</evidence>
<feature type="domain" description="Peptidase C83" evidence="4">
    <location>
        <begin position="96"/>
        <end position="254"/>
    </location>
</feature>
<dbReference type="InterPro" id="IPR038765">
    <property type="entry name" value="Papain-like_cys_pep_sf"/>
</dbReference>
<organism evidence="5 6">
    <name type="scientific">Physocladia obscura</name>
    <dbReference type="NCBI Taxonomy" id="109957"/>
    <lineage>
        <taxon>Eukaryota</taxon>
        <taxon>Fungi</taxon>
        <taxon>Fungi incertae sedis</taxon>
        <taxon>Chytridiomycota</taxon>
        <taxon>Chytridiomycota incertae sedis</taxon>
        <taxon>Chytridiomycetes</taxon>
        <taxon>Chytridiales</taxon>
        <taxon>Chytriomycetaceae</taxon>
        <taxon>Physocladia</taxon>
    </lineage>
</organism>
<keyword evidence="3" id="KW-1133">Transmembrane helix</keyword>
<comment type="caution">
    <text evidence="5">The sequence shown here is derived from an EMBL/GenBank/DDBJ whole genome shotgun (WGS) entry which is preliminary data.</text>
</comment>
<dbReference type="GO" id="GO:0016756">
    <property type="term" value="F:glutathione gamma-glutamylcysteinyltransferase activity"/>
    <property type="evidence" value="ECO:0007669"/>
    <property type="project" value="UniProtKB-EC"/>
</dbReference>
<feature type="transmembrane region" description="Helical" evidence="3">
    <location>
        <begin position="20"/>
        <end position="41"/>
    </location>
</feature>